<name>A0A060T6Z9_BLAAD</name>
<evidence type="ECO:0000256" key="1">
    <source>
        <dbReference type="SAM" id="Phobius"/>
    </source>
</evidence>
<proteinExistence type="predicted"/>
<keyword evidence="1" id="KW-0812">Transmembrane</keyword>
<feature type="transmembrane region" description="Helical" evidence="1">
    <location>
        <begin position="164"/>
        <end position="183"/>
    </location>
</feature>
<accession>A0A060T6Z9</accession>
<dbReference type="EMBL" id="HG937692">
    <property type="protein sequence ID" value="CDP36574.1"/>
    <property type="molecule type" value="Genomic_DNA"/>
</dbReference>
<protein>
    <submittedName>
        <fullName evidence="2">ARAD1B16148p</fullName>
    </submittedName>
</protein>
<gene>
    <name evidence="2" type="ORF">GNLVRS02_ARAD1B16148g</name>
</gene>
<reference evidence="2" key="1">
    <citation type="submission" date="2014-02" db="EMBL/GenBank/DDBJ databases">
        <authorList>
            <person name="Genoscope - CEA"/>
        </authorList>
    </citation>
    <scope>NUCLEOTIDE SEQUENCE</scope>
    <source>
        <strain evidence="2">LS3</strain>
    </source>
</reference>
<keyword evidence="1" id="KW-1133">Transmembrane helix</keyword>
<organism evidence="2">
    <name type="scientific">Blastobotrys adeninivorans</name>
    <name type="common">Yeast</name>
    <name type="synonym">Arxula adeninivorans</name>
    <dbReference type="NCBI Taxonomy" id="409370"/>
    <lineage>
        <taxon>Eukaryota</taxon>
        <taxon>Fungi</taxon>
        <taxon>Dikarya</taxon>
        <taxon>Ascomycota</taxon>
        <taxon>Saccharomycotina</taxon>
        <taxon>Dipodascomycetes</taxon>
        <taxon>Dipodascales</taxon>
        <taxon>Trichomonascaceae</taxon>
        <taxon>Blastobotrys</taxon>
    </lineage>
</organism>
<dbReference type="PhylomeDB" id="A0A060T6Z9"/>
<sequence>MRETVARGFYSFYDRPFTFQALKSRIKSSLRNNNVPTSVYVEAISACKALARTAKRSNGQGRLDELMVNESVHKDPASPMIQLATSVVDRHQHHGPRDVHDKVLRHYLASVPQPPTYYALTVLGKRASLTSVSIALRTAVLKKDIDGAFAVLDTADLVLSRAKVIGSIYGLGAIVSAQIAYGILVDVPLTFFMLGMCSATLASIYQSMTRTPRVRWAKTKPFMHRLINYHNLVLTNRIVTGFDELIDTNVTNFHRSPSKRASAQVTKLQQHLRQRGMRLIDGPENEMYRQYWLVAGEGYKWVEPDQDPVDPWITNARQR</sequence>
<keyword evidence="1" id="KW-0472">Membrane</keyword>
<dbReference type="AlphaFoldDB" id="A0A060T6Z9"/>
<evidence type="ECO:0000313" key="2">
    <source>
        <dbReference type="EMBL" id="CDP36574.1"/>
    </source>
</evidence>
<reference evidence="2" key="2">
    <citation type="submission" date="2014-06" db="EMBL/GenBank/DDBJ databases">
        <title>The complete genome of Blastobotrys (Arxula) adeninivorans LS3 - a yeast of biotechnological interest.</title>
        <authorList>
            <person name="Kunze G."/>
            <person name="Gaillardin C."/>
            <person name="Czernicka M."/>
            <person name="Durrens P."/>
            <person name="Martin T."/>
            <person name="Boer E."/>
            <person name="Gabaldon T."/>
            <person name="Cruz J."/>
            <person name="Talla E."/>
            <person name="Marck C."/>
            <person name="Goffeau A."/>
            <person name="Barbe V."/>
            <person name="Baret P."/>
            <person name="Baronian K."/>
            <person name="Beier S."/>
            <person name="Bleykasten C."/>
            <person name="Bode R."/>
            <person name="Casaregola S."/>
            <person name="Despons L."/>
            <person name="Fairhead C."/>
            <person name="Giersberg M."/>
            <person name="Gierski P."/>
            <person name="Hahnel U."/>
            <person name="Hartmann A."/>
            <person name="Jankowska D."/>
            <person name="Jubin C."/>
            <person name="Jung P."/>
            <person name="Lafontaine I."/>
            <person name="Leh-Louis V."/>
            <person name="Lemaire M."/>
            <person name="Marcet-Houben M."/>
            <person name="Mascher M."/>
            <person name="Morel G."/>
            <person name="Richard G.-F."/>
            <person name="Riechen J."/>
            <person name="Sacerdot C."/>
            <person name="Sarkar A."/>
            <person name="Savel G."/>
            <person name="Schacherer J."/>
            <person name="Sherman D."/>
            <person name="Straub M.-L."/>
            <person name="Stein N."/>
            <person name="Thierry A."/>
            <person name="Trautwein-Schult A."/>
            <person name="Westhof E."/>
            <person name="Worch S."/>
            <person name="Dujon B."/>
            <person name="Souciet J.-L."/>
            <person name="Wincker P."/>
            <person name="Scholz U."/>
            <person name="Neuveglise N."/>
        </authorList>
    </citation>
    <scope>NUCLEOTIDE SEQUENCE</scope>
    <source>
        <strain evidence="2">LS3</strain>
    </source>
</reference>
<feature type="transmembrane region" description="Helical" evidence="1">
    <location>
        <begin position="189"/>
        <end position="208"/>
    </location>
</feature>